<dbReference type="Pfam" id="PF09587">
    <property type="entry name" value="PGA_cap"/>
    <property type="match status" value="1"/>
</dbReference>
<dbReference type="AlphaFoldDB" id="A0A7C2PA71"/>
<accession>A0A7C2PA71</accession>
<proteinExistence type="inferred from homology"/>
<dbReference type="SUPFAM" id="SSF56300">
    <property type="entry name" value="Metallo-dependent phosphatases"/>
    <property type="match status" value="1"/>
</dbReference>
<dbReference type="InterPro" id="IPR019079">
    <property type="entry name" value="Capsule_synth_CapA"/>
</dbReference>
<dbReference type="PANTHER" id="PTHR33393">
    <property type="entry name" value="POLYGLUTAMINE SYNTHESIS ACCESSORY PROTEIN RV0574C-RELATED"/>
    <property type="match status" value="1"/>
</dbReference>
<reference evidence="3" key="1">
    <citation type="journal article" date="2020" name="mSystems">
        <title>Genome- and Community-Level Interaction Insights into Carbon Utilization and Element Cycling Functions of Hydrothermarchaeota in Hydrothermal Sediment.</title>
        <authorList>
            <person name="Zhou Z."/>
            <person name="Liu Y."/>
            <person name="Xu W."/>
            <person name="Pan J."/>
            <person name="Luo Z.H."/>
            <person name="Li M."/>
        </authorList>
    </citation>
    <scope>NUCLEOTIDE SEQUENCE [LARGE SCALE GENOMIC DNA]</scope>
    <source>
        <strain evidence="3">SpSt-34</strain>
    </source>
</reference>
<dbReference type="EMBL" id="DSOL01000169">
    <property type="protein sequence ID" value="HEN28197.1"/>
    <property type="molecule type" value="Genomic_DNA"/>
</dbReference>
<dbReference type="InterPro" id="IPR029052">
    <property type="entry name" value="Metallo-depent_PP-like"/>
</dbReference>
<evidence type="ECO:0000313" key="3">
    <source>
        <dbReference type="EMBL" id="HEN28197.1"/>
    </source>
</evidence>
<dbReference type="CDD" id="cd07381">
    <property type="entry name" value="MPP_CapA"/>
    <property type="match status" value="1"/>
</dbReference>
<comment type="similarity">
    <text evidence="1">Belongs to the CapA family.</text>
</comment>
<dbReference type="InterPro" id="IPR052169">
    <property type="entry name" value="CW_Biosynth-Accessory"/>
</dbReference>
<sequence>MEDKNHQLVLLAVGDLILGTENPDFYFEFSRRILKKGDIVVGHLEVPHTLPYRDPQRLEALVKAGFHLLSLAGNHIYDFGPQGIKDTIEWLSKKGIAFVGAGMNLSEAKRPAIIEKKGTKVGFLSYNCVGPKESWAGDDKPGCAFVKVITHYELDYACPGGPPTIYTFADPESLGEMVKDIKKLKSLCDIVVVYLHKGLIHTPSKIATYEKEISYAAINAGADLIIGTHAHILKGIEVYQGKVIFHGLGNFVTVVPELVVKSNHNSESWATKRLKIFNFEPDPEVPLFPFHPEARYTIIAKCVIEKASIQRVSFIPCFINKYAQPEILTKVSKGEEVFYYVEKITKEAGFSTILKWKNDEVLVLTE</sequence>
<evidence type="ECO:0000256" key="1">
    <source>
        <dbReference type="ARBA" id="ARBA00005662"/>
    </source>
</evidence>
<gene>
    <name evidence="3" type="ORF">ENQ77_06035</name>
</gene>
<name>A0A7C2PA71_UNCW3</name>
<comment type="caution">
    <text evidence="3">The sequence shown here is derived from an EMBL/GenBank/DDBJ whole genome shotgun (WGS) entry which is preliminary data.</text>
</comment>
<dbReference type="Gene3D" id="3.60.21.10">
    <property type="match status" value="1"/>
</dbReference>
<dbReference type="SMART" id="SM00854">
    <property type="entry name" value="PGA_cap"/>
    <property type="match status" value="1"/>
</dbReference>
<evidence type="ECO:0000259" key="2">
    <source>
        <dbReference type="SMART" id="SM00854"/>
    </source>
</evidence>
<organism evidence="3">
    <name type="scientific">candidate division WOR-3 bacterium</name>
    <dbReference type="NCBI Taxonomy" id="2052148"/>
    <lineage>
        <taxon>Bacteria</taxon>
        <taxon>Bacteria division WOR-3</taxon>
    </lineage>
</organism>
<protein>
    <submittedName>
        <fullName evidence="3">CapA family protein</fullName>
    </submittedName>
</protein>
<dbReference type="PANTHER" id="PTHR33393:SF11">
    <property type="entry name" value="POLYGLUTAMINE SYNTHESIS ACCESSORY PROTEIN RV0574C-RELATED"/>
    <property type="match status" value="1"/>
</dbReference>
<feature type="domain" description="Capsule synthesis protein CapA" evidence="2">
    <location>
        <begin position="9"/>
        <end position="255"/>
    </location>
</feature>